<evidence type="ECO:0000256" key="6">
    <source>
        <dbReference type="SAM" id="MobiDB-lite"/>
    </source>
</evidence>
<comment type="similarity">
    <text evidence="2">Belongs to the major facilitator superfamily. TCR/Tet family.</text>
</comment>
<evidence type="ECO:0000256" key="3">
    <source>
        <dbReference type="ARBA" id="ARBA00022692"/>
    </source>
</evidence>
<evidence type="ECO:0000256" key="4">
    <source>
        <dbReference type="ARBA" id="ARBA00022989"/>
    </source>
</evidence>
<dbReference type="SUPFAM" id="SSF103473">
    <property type="entry name" value="MFS general substrate transporter"/>
    <property type="match status" value="1"/>
</dbReference>
<feature type="transmembrane region" description="Helical" evidence="7">
    <location>
        <begin position="311"/>
        <end position="332"/>
    </location>
</feature>
<evidence type="ECO:0000256" key="1">
    <source>
        <dbReference type="ARBA" id="ARBA00004141"/>
    </source>
</evidence>
<accession>A0ABR0E5U0</accession>
<dbReference type="EMBL" id="JAXOVC010000010">
    <property type="protein sequence ID" value="KAK4496777.1"/>
    <property type="molecule type" value="Genomic_DNA"/>
</dbReference>
<evidence type="ECO:0000256" key="2">
    <source>
        <dbReference type="ARBA" id="ARBA00007520"/>
    </source>
</evidence>
<keyword evidence="4 7" id="KW-1133">Transmembrane helix</keyword>
<comment type="subcellular location">
    <subcellularLocation>
        <location evidence="1">Membrane</location>
        <topology evidence="1">Multi-pass membrane protein</topology>
    </subcellularLocation>
</comment>
<evidence type="ECO:0000313" key="8">
    <source>
        <dbReference type="EMBL" id="KAK4496777.1"/>
    </source>
</evidence>
<proteinExistence type="inferred from homology"/>
<keyword evidence="5 7" id="KW-0472">Membrane</keyword>
<dbReference type="Proteomes" id="UP001305779">
    <property type="component" value="Unassembled WGS sequence"/>
</dbReference>
<feature type="transmembrane region" description="Helical" evidence="7">
    <location>
        <begin position="494"/>
        <end position="514"/>
    </location>
</feature>
<evidence type="ECO:0000256" key="7">
    <source>
        <dbReference type="SAM" id="Phobius"/>
    </source>
</evidence>
<feature type="region of interest" description="Disordered" evidence="6">
    <location>
        <begin position="1"/>
        <end position="24"/>
    </location>
</feature>
<dbReference type="Pfam" id="PF07690">
    <property type="entry name" value="MFS_1"/>
    <property type="match status" value="1"/>
</dbReference>
<feature type="transmembrane region" description="Helical" evidence="7">
    <location>
        <begin position="232"/>
        <end position="254"/>
    </location>
</feature>
<feature type="transmembrane region" description="Helical" evidence="7">
    <location>
        <begin position="205"/>
        <end position="225"/>
    </location>
</feature>
<feature type="transmembrane region" description="Helical" evidence="7">
    <location>
        <begin position="417"/>
        <end position="439"/>
    </location>
</feature>
<dbReference type="PANTHER" id="PTHR23501:SF193">
    <property type="entry name" value="MULTIDRUG TRANSPORTER, PUTATIVE (AFU_ORTHOLOGUE AFUA_8G00940)-RELATED"/>
    <property type="match status" value="1"/>
</dbReference>
<protein>
    <submittedName>
        <fullName evidence="8">Uncharacterized protein</fullName>
    </submittedName>
</protein>
<gene>
    <name evidence="8" type="ORF">PRZ48_012760</name>
</gene>
<dbReference type="InterPro" id="IPR011701">
    <property type="entry name" value="MFS"/>
</dbReference>
<feature type="compositionally biased region" description="Basic and acidic residues" evidence="6">
    <location>
        <begin position="1"/>
        <end position="10"/>
    </location>
</feature>
<dbReference type="PANTHER" id="PTHR23501">
    <property type="entry name" value="MAJOR FACILITATOR SUPERFAMILY"/>
    <property type="match status" value="1"/>
</dbReference>
<evidence type="ECO:0000256" key="5">
    <source>
        <dbReference type="ARBA" id="ARBA00023136"/>
    </source>
</evidence>
<keyword evidence="3 7" id="KW-0812">Transmembrane</keyword>
<feature type="transmembrane region" description="Helical" evidence="7">
    <location>
        <begin position="89"/>
        <end position="108"/>
    </location>
</feature>
<dbReference type="Gene3D" id="1.20.1250.20">
    <property type="entry name" value="MFS general substrate transporter like domains"/>
    <property type="match status" value="1"/>
</dbReference>
<sequence length="519" mass="54604">MAEEIKDAQPKHVSVGSQESSDPSKKKLGATLLIAATALAAFLVFLDSSIIVPAIPLITQRFGSITDIGCCVSQPLIGKAFASFPLKTSFVSTLVIFEAGSLICALAVSSPMFIVGRAIAGVGSAGLLNGSLAVVTVLSSIEKRAGTIGMVLAKRLMSDRTPGFYINLLLAIPIIAAMFLIPCPRYALGYVEAPSILRMLLHLDWPGFVLFAGGVTMFLLALQFGSGGKHGWGSATVIGLFVGAGVCLIVFIIWEQRKGQSALVPLKTLTKLVVFSSSVTFLLQMGNLIIALYYLPLWFQLIKNASPIDSGVYLLPMIGTQILAVIVSAVISKKTGQHLPFALFNGVLVAIGSGMTIRFDRNTSTGYWIGAELLIGAGRGTGFQMVRSNTIFRKLKAADNAIQPIIAIQRALSAEEALIGTALAMFFQYFGGALLSGIAEGVLASSLRRHLASTVPGVDVSAVLAAGGHDLGHIVGSSKLTGVLTAYNSAIVDVFWVMTAAAIAMTFTCLGMGWDKSRA</sequence>
<name>A0ABR0E5U0_ZASCE</name>
<feature type="transmembrane region" description="Helical" evidence="7">
    <location>
        <begin position="338"/>
        <end position="357"/>
    </location>
</feature>
<dbReference type="InterPro" id="IPR036259">
    <property type="entry name" value="MFS_trans_sf"/>
</dbReference>
<feature type="transmembrane region" description="Helical" evidence="7">
    <location>
        <begin position="28"/>
        <end position="46"/>
    </location>
</feature>
<organism evidence="8 9">
    <name type="scientific">Zasmidium cellare</name>
    <name type="common">Wine cellar mold</name>
    <name type="synonym">Racodium cellare</name>
    <dbReference type="NCBI Taxonomy" id="395010"/>
    <lineage>
        <taxon>Eukaryota</taxon>
        <taxon>Fungi</taxon>
        <taxon>Dikarya</taxon>
        <taxon>Ascomycota</taxon>
        <taxon>Pezizomycotina</taxon>
        <taxon>Dothideomycetes</taxon>
        <taxon>Dothideomycetidae</taxon>
        <taxon>Mycosphaerellales</taxon>
        <taxon>Mycosphaerellaceae</taxon>
        <taxon>Zasmidium</taxon>
    </lineage>
</organism>
<reference evidence="8 9" key="1">
    <citation type="journal article" date="2023" name="G3 (Bethesda)">
        <title>A chromosome-level genome assembly of Zasmidium syzygii isolated from banana leaves.</title>
        <authorList>
            <person name="van Westerhoven A.C."/>
            <person name="Mehrabi R."/>
            <person name="Talebi R."/>
            <person name="Steentjes M.B.F."/>
            <person name="Corcolon B."/>
            <person name="Chong P.A."/>
            <person name="Kema G.H.J."/>
            <person name="Seidl M.F."/>
        </authorList>
    </citation>
    <scope>NUCLEOTIDE SEQUENCE [LARGE SCALE GENOMIC DNA]</scope>
    <source>
        <strain evidence="8 9">P124</strain>
    </source>
</reference>
<feature type="transmembrane region" description="Helical" evidence="7">
    <location>
        <begin position="162"/>
        <end position="181"/>
    </location>
</feature>
<feature type="transmembrane region" description="Helical" evidence="7">
    <location>
        <begin position="114"/>
        <end position="141"/>
    </location>
</feature>
<evidence type="ECO:0000313" key="9">
    <source>
        <dbReference type="Proteomes" id="UP001305779"/>
    </source>
</evidence>
<feature type="transmembrane region" description="Helical" evidence="7">
    <location>
        <begin position="274"/>
        <end position="299"/>
    </location>
</feature>
<keyword evidence="9" id="KW-1185">Reference proteome</keyword>
<comment type="caution">
    <text evidence="8">The sequence shown here is derived from an EMBL/GenBank/DDBJ whole genome shotgun (WGS) entry which is preliminary data.</text>
</comment>